<dbReference type="RefSeq" id="WP_146318921.1">
    <property type="nucleotide sequence ID" value="NZ_VCQV01000028.1"/>
</dbReference>
<sequence>MEQNYERCQPEMSLMEMIAQDAAEEAARMQRALELARAARRAGELDTRRRAEVRARIIRENADVDPQDVAIAVEEASREQILDQDAG</sequence>
<gene>
    <name evidence="1" type="ORF">FGL98_17760</name>
</gene>
<dbReference type="EMBL" id="VCQV01000028">
    <property type="protein sequence ID" value="TWP34416.1"/>
    <property type="molecule type" value="Genomic_DNA"/>
</dbReference>
<dbReference type="AlphaFoldDB" id="A0A563DW37"/>
<protein>
    <submittedName>
        <fullName evidence="1">Uncharacterized protein</fullName>
    </submittedName>
</protein>
<name>A0A563DW37_9MICO</name>
<keyword evidence="2" id="KW-1185">Reference proteome</keyword>
<reference evidence="1 2" key="1">
    <citation type="submission" date="2019-05" db="EMBL/GenBank/DDBJ databases">
        <authorList>
            <person name="Lee S.D."/>
        </authorList>
    </citation>
    <scope>NUCLEOTIDE SEQUENCE [LARGE SCALE GENOMIC DNA]</scope>
    <source>
        <strain evidence="1 2">C5-26</strain>
    </source>
</reference>
<reference evidence="1 2" key="2">
    <citation type="submission" date="2019-08" db="EMBL/GenBank/DDBJ databases">
        <title>Jejuicoccus antrihumi gen. nov., sp. nov., a new member of the family Dermacoccaceae isolated from a cave.</title>
        <authorList>
            <person name="Schumann P."/>
            <person name="Kim I.S."/>
        </authorList>
    </citation>
    <scope>NUCLEOTIDE SEQUENCE [LARGE SCALE GENOMIC DNA]</scope>
    <source>
        <strain evidence="1 2">C5-26</strain>
    </source>
</reference>
<evidence type="ECO:0000313" key="2">
    <source>
        <dbReference type="Proteomes" id="UP000320244"/>
    </source>
</evidence>
<accession>A0A563DW37</accession>
<dbReference type="Proteomes" id="UP000320244">
    <property type="component" value="Unassembled WGS sequence"/>
</dbReference>
<evidence type="ECO:0000313" key="1">
    <source>
        <dbReference type="EMBL" id="TWP34416.1"/>
    </source>
</evidence>
<comment type="caution">
    <text evidence="1">The sequence shown here is derived from an EMBL/GenBank/DDBJ whole genome shotgun (WGS) entry which is preliminary data.</text>
</comment>
<organism evidence="1 2">
    <name type="scientific">Leekyejoonella antrihumi</name>
    <dbReference type="NCBI Taxonomy" id="1660198"/>
    <lineage>
        <taxon>Bacteria</taxon>
        <taxon>Bacillati</taxon>
        <taxon>Actinomycetota</taxon>
        <taxon>Actinomycetes</taxon>
        <taxon>Micrococcales</taxon>
        <taxon>Dermacoccaceae</taxon>
        <taxon>Leekyejoonella</taxon>
    </lineage>
</organism>
<proteinExistence type="predicted"/>